<protein>
    <recommendedName>
        <fullName evidence="4">Short-chain dehydrogenase</fullName>
    </recommendedName>
</protein>
<evidence type="ECO:0008006" key="4">
    <source>
        <dbReference type="Google" id="ProtNLM"/>
    </source>
</evidence>
<dbReference type="HOGENOM" id="CLU_010194_44_2_11"/>
<accession>A0A066Z0H5</accession>
<dbReference type="SUPFAM" id="SSF51735">
    <property type="entry name" value="NAD(P)-binding Rossmann-fold domains"/>
    <property type="match status" value="1"/>
</dbReference>
<sequence length="218" mass="22734">MMAPPRRTTADGFELQLGTNHFGHFALTGLLLPALLAAPAARVVTVSSTFHAFGTIDFDDLHSERRYSRYGAYGRSKLANLLYTAELDRRAVAAGTRLRAYAAHPGYAATNLQLAGQGPLMRAVMGVGNALFATAALPGALPTLCAATLPGLPGGVLVGPRSLGGYRGTPGVAVPHRRARDGATAVRLWEATAEAVKVDHDFTAGRPAAGSTTDEQEG</sequence>
<evidence type="ECO:0000313" key="2">
    <source>
        <dbReference type="EMBL" id="KDN83846.1"/>
    </source>
</evidence>
<dbReference type="GO" id="GO:0016491">
    <property type="term" value="F:oxidoreductase activity"/>
    <property type="evidence" value="ECO:0007669"/>
    <property type="project" value="UniProtKB-KW"/>
</dbReference>
<dbReference type="AlphaFoldDB" id="A0A066Z0H5"/>
<evidence type="ECO:0000313" key="3">
    <source>
        <dbReference type="Proteomes" id="UP000027178"/>
    </source>
</evidence>
<dbReference type="PANTHER" id="PTHR43157:SF31">
    <property type="entry name" value="PHOSPHATIDYLINOSITOL-GLYCAN BIOSYNTHESIS CLASS F PROTEIN"/>
    <property type="match status" value="1"/>
</dbReference>
<name>A0A066Z0H5_9ACTN</name>
<proteinExistence type="predicted"/>
<keyword evidence="3" id="KW-1185">Reference proteome</keyword>
<dbReference type="eggNOG" id="COG1028">
    <property type="taxonomic scope" value="Bacteria"/>
</dbReference>
<dbReference type="Gene3D" id="3.40.50.720">
    <property type="entry name" value="NAD(P)-binding Rossmann-like Domain"/>
    <property type="match status" value="1"/>
</dbReference>
<gene>
    <name evidence="2" type="ORF">KCH_44950</name>
</gene>
<dbReference type="Proteomes" id="UP000027178">
    <property type="component" value="Unassembled WGS sequence"/>
</dbReference>
<evidence type="ECO:0000256" key="1">
    <source>
        <dbReference type="ARBA" id="ARBA00023002"/>
    </source>
</evidence>
<comment type="caution">
    <text evidence="2">The sequence shown here is derived from an EMBL/GenBank/DDBJ whole genome shotgun (WGS) entry which is preliminary data.</text>
</comment>
<organism evidence="2 3">
    <name type="scientific">Kitasatospora cheerisanensis KCTC 2395</name>
    <dbReference type="NCBI Taxonomy" id="1348663"/>
    <lineage>
        <taxon>Bacteria</taxon>
        <taxon>Bacillati</taxon>
        <taxon>Actinomycetota</taxon>
        <taxon>Actinomycetes</taxon>
        <taxon>Kitasatosporales</taxon>
        <taxon>Streptomycetaceae</taxon>
        <taxon>Kitasatospora</taxon>
    </lineage>
</organism>
<dbReference type="PANTHER" id="PTHR43157">
    <property type="entry name" value="PHOSPHATIDYLINOSITOL-GLYCAN BIOSYNTHESIS CLASS F PROTEIN-RELATED"/>
    <property type="match status" value="1"/>
</dbReference>
<keyword evidence="1" id="KW-0560">Oxidoreductase</keyword>
<dbReference type="PATRIC" id="fig|1348663.4.peg.4336"/>
<dbReference type="EMBL" id="JNBY01000094">
    <property type="protein sequence ID" value="KDN83846.1"/>
    <property type="molecule type" value="Genomic_DNA"/>
</dbReference>
<dbReference type="InterPro" id="IPR036291">
    <property type="entry name" value="NAD(P)-bd_dom_sf"/>
</dbReference>
<reference evidence="2 3" key="1">
    <citation type="submission" date="2014-05" db="EMBL/GenBank/DDBJ databases">
        <title>Draft Genome Sequence of Kitasatospora cheerisanensis KCTC 2395.</title>
        <authorList>
            <person name="Nam D.H."/>
        </authorList>
    </citation>
    <scope>NUCLEOTIDE SEQUENCE [LARGE SCALE GENOMIC DNA]</scope>
    <source>
        <strain evidence="2 3">KCTC 2395</strain>
    </source>
</reference>